<gene>
    <name evidence="3" type="ORF">ISQ63_01810</name>
</gene>
<dbReference type="InterPro" id="IPR036291">
    <property type="entry name" value="NAD(P)-bd_dom_sf"/>
</dbReference>
<reference evidence="3" key="1">
    <citation type="submission" date="2020-10" db="EMBL/GenBank/DDBJ databases">
        <title>Microbiome of the Black Sea water column analyzed by genome centric metagenomics.</title>
        <authorList>
            <person name="Cabello-Yeves P.J."/>
            <person name="Callieri C."/>
            <person name="Picazo A."/>
            <person name="Mehrshad M."/>
            <person name="Haro-Moreno J.M."/>
            <person name="Roda-Garcia J."/>
            <person name="Dzembekova N."/>
            <person name="Slabakova V."/>
            <person name="Slabakova N."/>
            <person name="Moncheva S."/>
            <person name="Rodriguez-Valera F."/>
        </authorList>
    </citation>
    <scope>NUCLEOTIDE SEQUENCE</scope>
    <source>
        <strain evidence="3">BS307-5m-G49</strain>
    </source>
</reference>
<dbReference type="InterPro" id="IPR045010">
    <property type="entry name" value="MDR_fam"/>
</dbReference>
<dbReference type="InterPro" id="IPR013149">
    <property type="entry name" value="ADH-like_C"/>
</dbReference>
<dbReference type="AlphaFoldDB" id="A0A937I282"/>
<dbReference type="SUPFAM" id="SSF50129">
    <property type="entry name" value="GroES-like"/>
    <property type="match status" value="2"/>
</dbReference>
<dbReference type="Pfam" id="PF00107">
    <property type="entry name" value="ADH_zinc_N"/>
    <property type="match status" value="1"/>
</dbReference>
<dbReference type="Gene3D" id="3.90.180.10">
    <property type="entry name" value="Medium-chain alcohol dehydrogenases, catalytic domain"/>
    <property type="match status" value="1"/>
</dbReference>
<evidence type="ECO:0000256" key="1">
    <source>
        <dbReference type="ARBA" id="ARBA00023002"/>
    </source>
</evidence>
<dbReference type="InterPro" id="IPR011032">
    <property type="entry name" value="GroES-like_sf"/>
</dbReference>
<dbReference type="FunFam" id="3.40.50.720:FF:000121">
    <property type="entry name" value="Prostaglandin reductase 2"/>
    <property type="match status" value="1"/>
</dbReference>
<dbReference type="InterPro" id="IPR020843">
    <property type="entry name" value="ER"/>
</dbReference>
<dbReference type="CDD" id="cd05288">
    <property type="entry name" value="PGDH"/>
    <property type="match status" value="1"/>
</dbReference>
<comment type="caution">
    <text evidence="3">The sequence shown here is derived from an EMBL/GenBank/DDBJ whole genome shotgun (WGS) entry which is preliminary data.</text>
</comment>
<protein>
    <submittedName>
        <fullName evidence="3">NADP-dependent oxidoreductase</fullName>
    </submittedName>
</protein>
<dbReference type="PANTHER" id="PTHR43205">
    <property type="entry name" value="PROSTAGLANDIN REDUCTASE"/>
    <property type="match status" value="1"/>
</dbReference>
<proteinExistence type="predicted"/>
<dbReference type="SMART" id="SM00829">
    <property type="entry name" value="PKS_ER"/>
    <property type="match status" value="1"/>
</dbReference>
<name>A0A937I282_9GAMM</name>
<sequence>MEKINNRWVLAKRPEGMPEDECWKLEETSISDLDENQILIKVMYLSIDPYMRGRMNDMKSYTEPVAIGEVMTGESVGQVIQSRSEKFQIGDYVAAHLGWQSFIRCNDDNPALMRIYPDLAPIQSFLGPAGMPGRTAYFGLKEVGKVKESDTVVVSAASGAVGSVVGQMAKLIGCKTIGIAGGKKKCDFVKDVMGLDYAIDYKSKTFRDDLSKACSDGIDIYFENVGGEVTKAVAELLNPGARVPICGFISAYNSFNSNISESSELPETPFDIFGNLDPMPEHRFFVVTEFNEKWEQATRELAEWMRQGKIKYKETVLEGIENAPQGLRDVLSGKNFGKQLIKVSD</sequence>
<dbReference type="SUPFAM" id="SSF51735">
    <property type="entry name" value="NAD(P)-binding Rossmann-fold domains"/>
    <property type="match status" value="1"/>
</dbReference>
<organism evidence="3 4">
    <name type="scientific">SAR86 cluster bacterium</name>
    <dbReference type="NCBI Taxonomy" id="2030880"/>
    <lineage>
        <taxon>Bacteria</taxon>
        <taxon>Pseudomonadati</taxon>
        <taxon>Pseudomonadota</taxon>
        <taxon>Gammaproteobacteria</taxon>
        <taxon>SAR86 cluster</taxon>
    </lineage>
</organism>
<feature type="domain" description="Enoyl reductase (ER)" evidence="2">
    <location>
        <begin position="16"/>
        <end position="341"/>
    </location>
</feature>
<dbReference type="Pfam" id="PF16884">
    <property type="entry name" value="ADH_N_2"/>
    <property type="match status" value="1"/>
</dbReference>
<dbReference type="EMBL" id="JADHQC010000005">
    <property type="protein sequence ID" value="MBL6811602.1"/>
    <property type="molecule type" value="Genomic_DNA"/>
</dbReference>
<dbReference type="InterPro" id="IPR041694">
    <property type="entry name" value="ADH_N_2"/>
</dbReference>
<dbReference type="PANTHER" id="PTHR43205:SF7">
    <property type="entry name" value="PROSTAGLANDIN REDUCTASE 1"/>
    <property type="match status" value="1"/>
</dbReference>
<dbReference type="Proteomes" id="UP000744438">
    <property type="component" value="Unassembled WGS sequence"/>
</dbReference>
<dbReference type="GO" id="GO:0016628">
    <property type="term" value="F:oxidoreductase activity, acting on the CH-CH group of donors, NAD or NADP as acceptor"/>
    <property type="evidence" value="ECO:0007669"/>
    <property type="project" value="InterPro"/>
</dbReference>
<evidence type="ECO:0000259" key="2">
    <source>
        <dbReference type="SMART" id="SM00829"/>
    </source>
</evidence>
<dbReference type="Gene3D" id="3.40.50.720">
    <property type="entry name" value="NAD(P)-binding Rossmann-like Domain"/>
    <property type="match status" value="1"/>
</dbReference>
<accession>A0A937I282</accession>
<keyword evidence="1" id="KW-0560">Oxidoreductase</keyword>
<evidence type="ECO:0000313" key="3">
    <source>
        <dbReference type="EMBL" id="MBL6811602.1"/>
    </source>
</evidence>
<evidence type="ECO:0000313" key="4">
    <source>
        <dbReference type="Proteomes" id="UP000744438"/>
    </source>
</evidence>